<accession>A0AAD6PAP5</accession>
<reference evidence="1 2" key="1">
    <citation type="journal article" date="2023" name="Int. J. Mol. Sci.">
        <title>De Novo Assembly and Annotation of 11 Diverse Shrub Willow (Salix) Genomes Reveals Novel Gene Organization in Sex-Linked Regions.</title>
        <authorList>
            <person name="Hyden B."/>
            <person name="Feng K."/>
            <person name="Yates T.B."/>
            <person name="Jawdy S."/>
            <person name="Cereghino C."/>
            <person name="Smart L.B."/>
            <person name="Muchero W."/>
        </authorList>
    </citation>
    <scope>NUCLEOTIDE SEQUENCE [LARGE SCALE GENOMIC DNA]</scope>
    <source>
        <tissue evidence="1">Shoot tip</tissue>
    </source>
</reference>
<evidence type="ECO:0000313" key="1">
    <source>
        <dbReference type="EMBL" id="KAJ6423462.1"/>
    </source>
</evidence>
<dbReference type="AlphaFoldDB" id="A0AAD6PAP5"/>
<comment type="caution">
    <text evidence="1">The sequence shown here is derived from an EMBL/GenBank/DDBJ whole genome shotgun (WGS) entry which is preliminary data.</text>
</comment>
<dbReference type="EMBL" id="JAPFFJ010000006">
    <property type="protein sequence ID" value="KAJ6423462.1"/>
    <property type="molecule type" value="Genomic_DNA"/>
</dbReference>
<sequence>MLWNRSLQSGLELSTNLTSQISSSWSPTTGRRYVPLLSVSPSTVYSLADFGLELNAARVTVDLAFNIQVIYCIGRDEKGGEAKNRRQQW</sequence>
<protein>
    <submittedName>
        <fullName evidence="1">Uncharacterized protein</fullName>
    </submittedName>
</protein>
<gene>
    <name evidence="1" type="ORF">OIU84_024421</name>
</gene>
<dbReference type="Proteomes" id="UP001162972">
    <property type="component" value="Chromosome 16"/>
</dbReference>
<evidence type="ECO:0000313" key="2">
    <source>
        <dbReference type="Proteomes" id="UP001162972"/>
    </source>
</evidence>
<keyword evidence="2" id="KW-1185">Reference proteome</keyword>
<name>A0AAD6PAP5_9ROSI</name>
<organism evidence="1 2">
    <name type="scientific">Salix udensis</name>
    <dbReference type="NCBI Taxonomy" id="889485"/>
    <lineage>
        <taxon>Eukaryota</taxon>
        <taxon>Viridiplantae</taxon>
        <taxon>Streptophyta</taxon>
        <taxon>Embryophyta</taxon>
        <taxon>Tracheophyta</taxon>
        <taxon>Spermatophyta</taxon>
        <taxon>Magnoliopsida</taxon>
        <taxon>eudicotyledons</taxon>
        <taxon>Gunneridae</taxon>
        <taxon>Pentapetalae</taxon>
        <taxon>rosids</taxon>
        <taxon>fabids</taxon>
        <taxon>Malpighiales</taxon>
        <taxon>Salicaceae</taxon>
        <taxon>Saliceae</taxon>
        <taxon>Salix</taxon>
    </lineage>
</organism>
<proteinExistence type="predicted"/>